<evidence type="ECO:0000313" key="4">
    <source>
        <dbReference type="Proteomes" id="UP000509418"/>
    </source>
</evidence>
<feature type="transmembrane region" description="Helical" evidence="2">
    <location>
        <begin position="110"/>
        <end position="131"/>
    </location>
</feature>
<feature type="transmembrane region" description="Helical" evidence="2">
    <location>
        <begin position="143"/>
        <end position="164"/>
    </location>
</feature>
<gene>
    <name evidence="3" type="ORF">HUT05_17935</name>
</gene>
<feature type="transmembrane region" description="Helical" evidence="2">
    <location>
        <begin position="72"/>
        <end position="90"/>
    </location>
</feature>
<feature type="transmembrane region" description="Helical" evidence="2">
    <location>
        <begin position="41"/>
        <end position="60"/>
    </location>
</feature>
<accession>A0A7H8T6E2</accession>
<evidence type="ECO:0000256" key="2">
    <source>
        <dbReference type="SAM" id="Phobius"/>
    </source>
</evidence>
<evidence type="ECO:0000313" key="3">
    <source>
        <dbReference type="EMBL" id="QKZ19085.1"/>
    </source>
</evidence>
<proteinExistence type="predicted"/>
<evidence type="ECO:0000256" key="1">
    <source>
        <dbReference type="SAM" id="MobiDB-lite"/>
    </source>
</evidence>
<reference evidence="3 4" key="1">
    <citation type="submission" date="2020-06" db="EMBL/GenBank/DDBJ databases">
        <title>Genome mining for natural products.</title>
        <authorList>
            <person name="Zhang B."/>
            <person name="Shi J."/>
            <person name="Ge H."/>
        </authorList>
    </citation>
    <scope>NUCLEOTIDE SEQUENCE [LARGE SCALE GENOMIC DNA]</scope>
    <source>
        <strain evidence="3 4">NA02069</strain>
    </source>
</reference>
<dbReference type="RefSeq" id="WP_176575697.1">
    <property type="nucleotide sequence ID" value="NZ_CBDRGH010000063.1"/>
</dbReference>
<organism evidence="3 4">
    <name type="scientific">Streptomyces chartreusis</name>
    <dbReference type="NCBI Taxonomy" id="1969"/>
    <lineage>
        <taxon>Bacteria</taxon>
        <taxon>Bacillati</taxon>
        <taxon>Actinomycetota</taxon>
        <taxon>Actinomycetes</taxon>
        <taxon>Kitasatosporales</taxon>
        <taxon>Streptomycetaceae</taxon>
        <taxon>Streptomyces</taxon>
    </lineage>
</organism>
<dbReference type="AlphaFoldDB" id="A0A7H8T6E2"/>
<sequence length="183" mass="19880">MSIVRMTQLTDQIQPNLRSGRSDTASRTPASGPSASLVESVTAYIPTEVVAAYVAVIALLQQPGDHSRTPDWIVFWAFLALTPLAVWLGLARQEQSKGFPLPVHPGSWPAHTWFNLAAATASFGLWGFSLPETPFLDFGWYKSVYGTGALVIGTTLLGLVSPLFQWDTEARRNLAPPARAEEA</sequence>
<keyword evidence="4" id="KW-1185">Reference proteome</keyword>
<dbReference type="Proteomes" id="UP000509418">
    <property type="component" value="Chromosome"/>
</dbReference>
<dbReference type="EMBL" id="CP056041">
    <property type="protein sequence ID" value="QKZ19085.1"/>
    <property type="molecule type" value="Genomic_DNA"/>
</dbReference>
<keyword evidence="2" id="KW-0812">Transmembrane</keyword>
<feature type="region of interest" description="Disordered" evidence="1">
    <location>
        <begin position="1"/>
        <end position="34"/>
    </location>
</feature>
<name>A0A7H8T6E2_STRCX</name>
<keyword evidence="2" id="KW-0472">Membrane</keyword>
<protein>
    <submittedName>
        <fullName evidence="3">Uncharacterized protein</fullName>
    </submittedName>
</protein>
<keyword evidence="2" id="KW-1133">Transmembrane helix</keyword>